<keyword evidence="2" id="KW-0812">Transmembrane</keyword>
<dbReference type="OrthoDB" id="3628931at2"/>
<feature type="transmembrane region" description="Helical" evidence="2">
    <location>
        <begin position="56"/>
        <end position="77"/>
    </location>
</feature>
<reference evidence="3 4" key="1">
    <citation type="submission" date="2018-05" db="EMBL/GenBank/DDBJ databases">
        <title>Streptomyces venezuelae.</title>
        <authorList>
            <person name="Kim W."/>
            <person name="Lee N."/>
            <person name="Cho B.-K."/>
        </authorList>
    </citation>
    <scope>NUCLEOTIDE SEQUENCE [LARGE SCALE GENOMIC DNA]</scope>
    <source>
        <strain evidence="3 4">ATCC 14583</strain>
    </source>
</reference>
<keyword evidence="4" id="KW-1185">Reference proteome</keyword>
<organism evidence="3 4">
    <name type="scientific">Streptomyces venezuelae</name>
    <dbReference type="NCBI Taxonomy" id="54571"/>
    <lineage>
        <taxon>Bacteria</taxon>
        <taxon>Bacillati</taxon>
        <taxon>Actinomycetota</taxon>
        <taxon>Actinomycetes</taxon>
        <taxon>Kitasatosporales</taxon>
        <taxon>Streptomycetaceae</taxon>
        <taxon>Streptomyces</taxon>
    </lineage>
</organism>
<sequence length="271" mass="27639">MAMPPVPPQPPPPPSAPPPGGGGFGPPPGGGYGPPPGAGGWPPPPQGGPPGRRNGLFALLAIILALGAVAVVVLLVMNDDGDGEKEPAESDSSTTREPTPSLSIPSRIPSELPTGLPSGVPSLPTDFPTLPTTFPTLPTDFPSDLDPAVPSPADDQVPYYLLKKGDCFDVDSSRPGQAAKRSCNEPHDAEVVKFAELRGAYTTDAALKKAAAALCEGPLERKARGQPSGTVRGTLVQYPDATGYKVGIDNVACSLAGDSGPGRHKLTKPLS</sequence>
<feature type="region of interest" description="Disordered" evidence="1">
    <location>
        <begin position="81"/>
        <end position="120"/>
    </location>
</feature>
<proteinExistence type="predicted"/>
<dbReference type="EMBL" id="CP029193">
    <property type="protein sequence ID" value="QES25425.1"/>
    <property type="molecule type" value="Genomic_DNA"/>
</dbReference>
<evidence type="ECO:0000313" key="4">
    <source>
        <dbReference type="Proteomes" id="UP000323046"/>
    </source>
</evidence>
<evidence type="ECO:0008006" key="5">
    <source>
        <dbReference type="Google" id="ProtNLM"/>
    </source>
</evidence>
<protein>
    <recommendedName>
        <fullName evidence="5">Septum formation-related domain-containing protein</fullName>
    </recommendedName>
</protein>
<feature type="region of interest" description="Disordered" evidence="1">
    <location>
        <begin position="1"/>
        <end position="53"/>
    </location>
</feature>
<keyword evidence="2" id="KW-0472">Membrane</keyword>
<name>A0A5P2B4L4_STRVZ</name>
<evidence type="ECO:0000313" key="3">
    <source>
        <dbReference type="EMBL" id="QES25425.1"/>
    </source>
</evidence>
<feature type="compositionally biased region" description="Pro residues" evidence="1">
    <location>
        <begin position="1"/>
        <end position="48"/>
    </location>
</feature>
<dbReference type="AlphaFoldDB" id="A0A5P2B4L4"/>
<gene>
    <name evidence="3" type="ORF">DEJ47_02175</name>
</gene>
<keyword evidence="2" id="KW-1133">Transmembrane helix</keyword>
<evidence type="ECO:0000256" key="2">
    <source>
        <dbReference type="SAM" id="Phobius"/>
    </source>
</evidence>
<feature type="compositionally biased region" description="Polar residues" evidence="1">
    <location>
        <begin position="90"/>
        <end position="104"/>
    </location>
</feature>
<accession>A0A5P2B4L4</accession>
<dbReference type="Proteomes" id="UP000323046">
    <property type="component" value="Chromosome"/>
</dbReference>
<evidence type="ECO:0000256" key="1">
    <source>
        <dbReference type="SAM" id="MobiDB-lite"/>
    </source>
</evidence>